<gene>
    <name evidence="2" type="ordered locus">Snas_3518</name>
</gene>
<evidence type="ECO:0000313" key="2">
    <source>
        <dbReference type="EMBL" id="ADD43181.1"/>
    </source>
</evidence>
<proteinExistence type="predicted"/>
<dbReference type="KEGG" id="sna:Snas_3518"/>
<sequence length="102" mass="10903">MTATLRSPPQLATLVMTLAMFLRAKPTAQRPVVTVTAANGESLEVTTSPDPHKIRQAYIAMDKEPPPPALTSAVSGDIIDAEIADEPQPDIHQNSTRSAIDD</sequence>
<name>D3PVR7_STANL</name>
<evidence type="ECO:0000313" key="3">
    <source>
        <dbReference type="Proteomes" id="UP000000844"/>
    </source>
</evidence>
<reference evidence="2 3" key="1">
    <citation type="journal article" date="2009" name="Stand. Genomic Sci.">
        <title>Complete genome sequence of Stackebrandtia nassauensis type strain (LLR-40K-21).</title>
        <authorList>
            <person name="Munk C."/>
            <person name="Lapidus A."/>
            <person name="Copeland A."/>
            <person name="Jando M."/>
            <person name="Mayilraj S."/>
            <person name="Glavina Del Rio T."/>
            <person name="Nolan M."/>
            <person name="Chen F."/>
            <person name="Lucas S."/>
            <person name="Tice H."/>
            <person name="Cheng J.F."/>
            <person name="Han C."/>
            <person name="Detter J.C."/>
            <person name="Bruce D."/>
            <person name="Goodwin L."/>
            <person name="Chain P."/>
            <person name="Pitluck S."/>
            <person name="Goker M."/>
            <person name="Ovchinikova G."/>
            <person name="Pati A."/>
            <person name="Ivanova N."/>
            <person name="Mavromatis K."/>
            <person name="Chen A."/>
            <person name="Palaniappan K."/>
            <person name="Land M."/>
            <person name="Hauser L."/>
            <person name="Chang Y.J."/>
            <person name="Jeffries C.D."/>
            <person name="Bristow J."/>
            <person name="Eisen J.A."/>
            <person name="Markowitz V."/>
            <person name="Hugenholtz P."/>
            <person name="Kyrpides N.C."/>
            <person name="Klenk H.P."/>
        </authorList>
    </citation>
    <scope>NUCLEOTIDE SEQUENCE [LARGE SCALE GENOMIC DNA]</scope>
    <source>
        <strain evidence="3">DSM 44728 / CIP 108903 / NRRL B-16338 / NBRC 102104 / LLR-40K-21</strain>
    </source>
</reference>
<dbReference type="STRING" id="446470.Snas_3518"/>
<dbReference type="EMBL" id="CP001778">
    <property type="protein sequence ID" value="ADD43181.1"/>
    <property type="molecule type" value="Genomic_DNA"/>
</dbReference>
<protein>
    <submittedName>
        <fullName evidence="2">Uncharacterized protein</fullName>
    </submittedName>
</protein>
<organism evidence="2 3">
    <name type="scientific">Stackebrandtia nassauensis (strain DSM 44728 / CIP 108903 / NRRL B-16338 / NBRC 102104 / LLR-40K-21)</name>
    <dbReference type="NCBI Taxonomy" id="446470"/>
    <lineage>
        <taxon>Bacteria</taxon>
        <taxon>Bacillati</taxon>
        <taxon>Actinomycetota</taxon>
        <taxon>Actinomycetes</taxon>
        <taxon>Glycomycetales</taxon>
        <taxon>Glycomycetaceae</taxon>
        <taxon>Stackebrandtia</taxon>
    </lineage>
</organism>
<evidence type="ECO:0000256" key="1">
    <source>
        <dbReference type="SAM" id="MobiDB-lite"/>
    </source>
</evidence>
<accession>D3PVR7</accession>
<keyword evidence="3" id="KW-1185">Reference proteome</keyword>
<feature type="compositionally biased region" description="Polar residues" evidence="1">
    <location>
        <begin position="91"/>
        <end position="102"/>
    </location>
</feature>
<dbReference type="AlphaFoldDB" id="D3PVR7"/>
<dbReference type="Proteomes" id="UP000000844">
    <property type="component" value="Chromosome"/>
</dbReference>
<feature type="region of interest" description="Disordered" evidence="1">
    <location>
        <begin position="83"/>
        <end position="102"/>
    </location>
</feature>
<dbReference type="HOGENOM" id="CLU_2275715_0_0_11"/>